<evidence type="ECO:0000256" key="1">
    <source>
        <dbReference type="ARBA" id="ARBA00022741"/>
    </source>
</evidence>
<protein>
    <submittedName>
        <fullName evidence="3">Uncharacterized protein</fullName>
    </submittedName>
</protein>
<keyword evidence="2" id="KW-0067">ATP-binding</keyword>
<keyword evidence="4" id="KW-1185">Reference proteome</keyword>
<sequence length="230" mass="26324">MMQISVDTRLTVNNFIKLIEKQLQAYPDVSISGYRTKYKNRVHFNAFMTDVHARIHKTKLQQAPSLRITDSENPQHFDPTLPVAKTMANWLSCFDKFQDLYNDGLQRSDFLPFIDLLLNRSKVADVDNGENDVGRARTITHLGRDLKFKSACGRVLNSSFIELYVIAYMRIAGNDYLQLAQVFHTVLIHDSASANITYELSNATIFQAKTTNVSNVFHNFTKCTPIREKV</sequence>
<organism evidence="3 4">
    <name type="scientific">Glossina austeni</name>
    <name type="common">Savannah tsetse fly</name>
    <dbReference type="NCBI Taxonomy" id="7395"/>
    <lineage>
        <taxon>Eukaryota</taxon>
        <taxon>Metazoa</taxon>
        <taxon>Ecdysozoa</taxon>
        <taxon>Arthropoda</taxon>
        <taxon>Hexapoda</taxon>
        <taxon>Insecta</taxon>
        <taxon>Pterygota</taxon>
        <taxon>Neoptera</taxon>
        <taxon>Endopterygota</taxon>
        <taxon>Diptera</taxon>
        <taxon>Brachycera</taxon>
        <taxon>Muscomorpha</taxon>
        <taxon>Hippoboscoidea</taxon>
        <taxon>Glossinidae</taxon>
        <taxon>Glossina</taxon>
    </lineage>
</organism>
<dbReference type="AlphaFoldDB" id="A0A1A9V6F3"/>
<dbReference type="GO" id="GO:0005524">
    <property type="term" value="F:ATP binding"/>
    <property type="evidence" value="ECO:0007669"/>
    <property type="project" value="UniProtKB-KW"/>
</dbReference>
<keyword evidence="1" id="KW-0547">Nucleotide-binding</keyword>
<evidence type="ECO:0000256" key="2">
    <source>
        <dbReference type="ARBA" id="ARBA00022840"/>
    </source>
</evidence>
<dbReference type="PANTHER" id="PTHR12169">
    <property type="entry name" value="ATPASE N2B"/>
    <property type="match status" value="1"/>
</dbReference>
<dbReference type="EnsemblMetazoa" id="GAUT027471-RA">
    <property type="protein sequence ID" value="GAUT027471-PA"/>
    <property type="gene ID" value="GAUT027471"/>
</dbReference>
<proteinExistence type="predicted"/>
<dbReference type="GO" id="GO:0005739">
    <property type="term" value="C:mitochondrion"/>
    <property type="evidence" value="ECO:0007669"/>
    <property type="project" value="TreeGrafter"/>
</dbReference>
<dbReference type="PANTHER" id="PTHR12169:SF6">
    <property type="entry name" value="AFG1-LIKE ATPASE"/>
    <property type="match status" value="1"/>
</dbReference>
<dbReference type="InterPro" id="IPR005654">
    <property type="entry name" value="ATPase_AFG1-like"/>
</dbReference>
<evidence type="ECO:0000313" key="4">
    <source>
        <dbReference type="Proteomes" id="UP000078200"/>
    </source>
</evidence>
<evidence type="ECO:0000313" key="3">
    <source>
        <dbReference type="EnsemblMetazoa" id="GAUT027471-PA"/>
    </source>
</evidence>
<reference evidence="3" key="1">
    <citation type="submission" date="2020-05" db="UniProtKB">
        <authorList>
            <consortium name="EnsemblMetazoa"/>
        </authorList>
    </citation>
    <scope>IDENTIFICATION</scope>
    <source>
        <strain evidence="3">TTRI</strain>
    </source>
</reference>
<dbReference type="VEuPathDB" id="VectorBase:GAUT027471"/>
<dbReference type="GO" id="GO:0016887">
    <property type="term" value="F:ATP hydrolysis activity"/>
    <property type="evidence" value="ECO:0007669"/>
    <property type="project" value="InterPro"/>
</dbReference>
<dbReference type="Proteomes" id="UP000078200">
    <property type="component" value="Unassembled WGS sequence"/>
</dbReference>
<name>A0A1A9V6F3_GLOAU</name>
<accession>A0A1A9V6F3</accession>